<dbReference type="EMBL" id="JACCFS010000001">
    <property type="protein sequence ID" value="NYJ33398.1"/>
    <property type="molecule type" value="Genomic_DNA"/>
</dbReference>
<feature type="transmembrane region" description="Helical" evidence="8">
    <location>
        <begin position="218"/>
        <end position="241"/>
    </location>
</feature>
<dbReference type="PANTHER" id="PTHR30450:SF1">
    <property type="entry name" value="D-METHIONINE TRANSPORT SYSTEM PERMEASE PROTEIN METI-RELATED"/>
    <property type="match status" value="1"/>
</dbReference>
<evidence type="ECO:0000313" key="10">
    <source>
        <dbReference type="EMBL" id="NYJ33398.1"/>
    </source>
</evidence>
<evidence type="ECO:0000256" key="6">
    <source>
        <dbReference type="ARBA" id="ARBA00022989"/>
    </source>
</evidence>
<organism evidence="10 11">
    <name type="scientific">Nocardiopsis aegyptia</name>
    <dbReference type="NCBI Taxonomy" id="220378"/>
    <lineage>
        <taxon>Bacteria</taxon>
        <taxon>Bacillati</taxon>
        <taxon>Actinomycetota</taxon>
        <taxon>Actinomycetes</taxon>
        <taxon>Streptosporangiales</taxon>
        <taxon>Nocardiopsidaceae</taxon>
        <taxon>Nocardiopsis</taxon>
    </lineage>
</organism>
<reference evidence="10 11" key="1">
    <citation type="submission" date="2020-07" db="EMBL/GenBank/DDBJ databases">
        <title>Sequencing the genomes of 1000 actinobacteria strains.</title>
        <authorList>
            <person name="Klenk H.-P."/>
        </authorList>
    </citation>
    <scope>NUCLEOTIDE SEQUENCE [LARGE SCALE GENOMIC DNA]</scope>
    <source>
        <strain evidence="10 11">DSM 44442</strain>
    </source>
</reference>
<comment type="subcellular location">
    <subcellularLocation>
        <location evidence="1 8">Cell membrane</location>
        <topology evidence="1 8">Multi-pass membrane protein</topology>
    </subcellularLocation>
</comment>
<evidence type="ECO:0000256" key="3">
    <source>
        <dbReference type="ARBA" id="ARBA00022448"/>
    </source>
</evidence>
<dbReference type="Pfam" id="PF00528">
    <property type="entry name" value="BPD_transp_1"/>
    <property type="match status" value="1"/>
</dbReference>
<evidence type="ECO:0000256" key="1">
    <source>
        <dbReference type="ARBA" id="ARBA00004651"/>
    </source>
</evidence>
<sequence length="247" mass="26055">MTAISLTPVPTLAGAASADGPLGAVAAFLQAWPEMWPSLWLATLDTVYMVWWASVFSVLVGLPLGVLLVATDRGGLVPAPVVRAVLSGIVNIGRSLPFIVLMVAVLALTRFLVGTTLGPTAAIVPLSIGAIPFFARLVETALREVDREVVEAAHAMGTRKITIVGKVMLPEALPGLIAGLVMTVVTLISYSAMAGAIGGGGLGDLAIREGYQRFNDHYLWATVILLIVIVQVVQSLGDLWVRRLARR</sequence>
<dbReference type="InterPro" id="IPR000515">
    <property type="entry name" value="MetI-like"/>
</dbReference>
<name>A0A7Z0EJT0_9ACTN</name>
<accession>A0A7Z0EJT0</accession>
<evidence type="ECO:0000256" key="4">
    <source>
        <dbReference type="ARBA" id="ARBA00022475"/>
    </source>
</evidence>
<keyword evidence="4" id="KW-1003">Cell membrane</keyword>
<feature type="domain" description="ABC transmembrane type-1" evidence="9">
    <location>
        <begin position="43"/>
        <end position="237"/>
    </location>
</feature>
<dbReference type="AlphaFoldDB" id="A0A7Z0EJT0"/>
<keyword evidence="6 8" id="KW-1133">Transmembrane helix</keyword>
<evidence type="ECO:0000256" key="2">
    <source>
        <dbReference type="ARBA" id="ARBA00007069"/>
    </source>
</evidence>
<evidence type="ECO:0000256" key="7">
    <source>
        <dbReference type="ARBA" id="ARBA00023136"/>
    </source>
</evidence>
<dbReference type="GO" id="GO:0005886">
    <property type="term" value="C:plasma membrane"/>
    <property type="evidence" value="ECO:0007669"/>
    <property type="project" value="UniProtKB-SubCell"/>
</dbReference>
<evidence type="ECO:0000259" key="9">
    <source>
        <dbReference type="PROSITE" id="PS50928"/>
    </source>
</evidence>
<dbReference type="SUPFAM" id="SSF161098">
    <property type="entry name" value="MetI-like"/>
    <property type="match status" value="1"/>
</dbReference>
<protein>
    <submittedName>
        <fullName evidence="10">D-methionine transport system permease protein</fullName>
    </submittedName>
</protein>
<keyword evidence="5 8" id="KW-0812">Transmembrane</keyword>
<dbReference type="GO" id="GO:0048473">
    <property type="term" value="P:D-methionine transmembrane transport"/>
    <property type="evidence" value="ECO:0007669"/>
    <property type="project" value="TreeGrafter"/>
</dbReference>
<evidence type="ECO:0000256" key="8">
    <source>
        <dbReference type="RuleBase" id="RU363032"/>
    </source>
</evidence>
<dbReference type="FunFam" id="1.10.3720.10:FF:000002">
    <property type="entry name" value="D-methionine ABC transporter permease MetI"/>
    <property type="match status" value="1"/>
</dbReference>
<dbReference type="InterPro" id="IPR051322">
    <property type="entry name" value="AA_ABC_Transporter_Permease"/>
</dbReference>
<keyword evidence="3 8" id="KW-0813">Transport</keyword>
<keyword evidence="11" id="KW-1185">Reference proteome</keyword>
<feature type="transmembrane region" description="Helical" evidence="8">
    <location>
        <begin position="176"/>
        <end position="198"/>
    </location>
</feature>
<dbReference type="Proteomes" id="UP000572051">
    <property type="component" value="Unassembled WGS sequence"/>
</dbReference>
<comment type="caution">
    <text evidence="10">The sequence shown here is derived from an EMBL/GenBank/DDBJ whole genome shotgun (WGS) entry which is preliminary data.</text>
</comment>
<gene>
    <name evidence="10" type="ORF">HNR10_001279</name>
</gene>
<evidence type="ECO:0000313" key="11">
    <source>
        <dbReference type="Proteomes" id="UP000572051"/>
    </source>
</evidence>
<dbReference type="InterPro" id="IPR035906">
    <property type="entry name" value="MetI-like_sf"/>
</dbReference>
<feature type="transmembrane region" description="Helical" evidence="8">
    <location>
        <begin position="50"/>
        <end position="71"/>
    </location>
</feature>
<dbReference type="PANTHER" id="PTHR30450">
    <property type="entry name" value="ABC TRANSPORTER PERMEASE"/>
    <property type="match status" value="1"/>
</dbReference>
<dbReference type="PROSITE" id="PS50928">
    <property type="entry name" value="ABC_TM1"/>
    <property type="match status" value="1"/>
</dbReference>
<evidence type="ECO:0000256" key="5">
    <source>
        <dbReference type="ARBA" id="ARBA00022692"/>
    </source>
</evidence>
<feature type="transmembrane region" description="Helical" evidence="8">
    <location>
        <begin position="92"/>
        <end position="113"/>
    </location>
</feature>
<feature type="transmembrane region" description="Helical" evidence="8">
    <location>
        <begin position="119"/>
        <end position="138"/>
    </location>
</feature>
<keyword evidence="7 8" id="KW-0472">Membrane</keyword>
<comment type="similarity">
    <text evidence="2">Belongs to the binding-protein-dependent transport system permease family. CysTW subfamily.</text>
</comment>
<dbReference type="Gene3D" id="1.10.3720.10">
    <property type="entry name" value="MetI-like"/>
    <property type="match status" value="1"/>
</dbReference>
<proteinExistence type="inferred from homology"/>
<dbReference type="CDD" id="cd06261">
    <property type="entry name" value="TM_PBP2"/>
    <property type="match status" value="1"/>
</dbReference>